<proteinExistence type="predicted"/>
<accession>A0A0U5H6W1</accession>
<feature type="transmembrane region" description="Helical" evidence="1">
    <location>
        <begin position="200"/>
        <end position="216"/>
    </location>
</feature>
<feature type="transmembrane region" description="Helical" evidence="1">
    <location>
        <begin position="128"/>
        <end position="147"/>
    </location>
</feature>
<organism evidence="3 4">
    <name type="scientific">Halobacterium hubeiense</name>
    <dbReference type="NCBI Taxonomy" id="1407499"/>
    <lineage>
        <taxon>Archaea</taxon>
        <taxon>Methanobacteriati</taxon>
        <taxon>Methanobacteriota</taxon>
        <taxon>Stenosarchaea group</taxon>
        <taxon>Halobacteria</taxon>
        <taxon>Halobacteriales</taxon>
        <taxon>Halobacteriaceae</taxon>
        <taxon>Halobacterium</taxon>
    </lineage>
</organism>
<keyword evidence="1" id="KW-0472">Membrane</keyword>
<name>A0A0U5H6W1_9EURY</name>
<evidence type="ECO:0000259" key="2">
    <source>
        <dbReference type="SMART" id="SM00014"/>
    </source>
</evidence>
<dbReference type="Pfam" id="PF01569">
    <property type="entry name" value="PAP2"/>
    <property type="match status" value="1"/>
</dbReference>
<keyword evidence="3" id="KW-0378">Hydrolase</keyword>
<sequence length="274" mass="27744">MSALDRSAGVTEALAGSVPEALVPVFVVLTFLGSTWFVVTVGPAVYLFGPQRGWLSRRDGARLLAVSIGALAVVVLTKGLFAEPRPPASVMRIAEHGNGFPSGHATGAAAFYGGLAALLDVSDRARRYAAAAGMIVFVAFTRLALGVHYLADVVAGALLGTAFVAVLIALTRRRVGYGFAVAVLTAVAAVGLVGPTEDPVAALGGTVGALAGWWLVTRRGALLNDVSVKTALPVLAALGGAAALTLHFDAGLAAIGSTHSLAGVAFVALPVLRR</sequence>
<dbReference type="InterPro" id="IPR000326">
    <property type="entry name" value="PAP2/HPO"/>
</dbReference>
<evidence type="ECO:0000313" key="3">
    <source>
        <dbReference type="EMBL" id="CQH61147.1"/>
    </source>
</evidence>
<evidence type="ECO:0000313" key="4">
    <source>
        <dbReference type="Proteomes" id="UP000066737"/>
    </source>
</evidence>
<evidence type="ECO:0000256" key="1">
    <source>
        <dbReference type="SAM" id="Phobius"/>
    </source>
</evidence>
<feature type="transmembrane region" description="Helical" evidence="1">
    <location>
        <begin position="177"/>
        <end position="194"/>
    </location>
</feature>
<feature type="transmembrane region" description="Helical" evidence="1">
    <location>
        <begin position="153"/>
        <end position="170"/>
    </location>
</feature>
<keyword evidence="4" id="KW-1185">Reference proteome</keyword>
<gene>
    <name evidence="3" type="ORF">HHUB_3383</name>
</gene>
<dbReference type="SMART" id="SM00014">
    <property type="entry name" value="acidPPc"/>
    <property type="match status" value="1"/>
</dbReference>
<feature type="transmembrane region" description="Helical" evidence="1">
    <location>
        <begin position="61"/>
        <end position="82"/>
    </location>
</feature>
<dbReference type="Gene3D" id="1.20.144.10">
    <property type="entry name" value="Phosphatidic acid phosphatase type 2/haloperoxidase"/>
    <property type="match status" value="1"/>
</dbReference>
<dbReference type="STRING" id="1407499.HHUB_3383"/>
<feature type="transmembrane region" description="Helical" evidence="1">
    <location>
        <begin position="252"/>
        <end position="272"/>
    </location>
</feature>
<dbReference type="PANTHER" id="PTHR14969:SF13">
    <property type="entry name" value="AT30094P"/>
    <property type="match status" value="1"/>
</dbReference>
<reference evidence="4" key="1">
    <citation type="journal article" date="2016" name="Environ. Microbiol.">
        <title>The complete genome of a viable archaeum isolated from 123-million-year-old rock salt.</title>
        <authorList>
            <person name="Jaakkola S.T."/>
            <person name="Pfeiffer F."/>
            <person name="Ravantti J.J."/>
            <person name="Guo Q."/>
            <person name="Liu Y."/>
            <person name="Chen X."/>
            <person name="Ma H."/>
            <person name="Yang C."/>
            <person name="Oksanen H.M."/>
            <person name="Bamford D.H."/>
        </authorList>
    </citation>
    <scope>NUCLEOTIDE SEQUENCE</scope>
    <source>
        <strain evidence="4">JI20-1</strain>
    </source>
</reference>
<feature type="transmembrane region" description="Helical" evidence="1">
    <location>
        <begin position="228"/>
        <end position="246"/>
    </location>
</feature>
<dbReference type="EC" id="3.1.3.-" evidence="3"/>
<dbReference type="OrthoDB" id="10182at2157"/>
<dbReference type="GeneID" id="26659995"/>
<dbReference type="KEGG" id="hhb:Hhub_3383"/>
<feature type="transmembrane region" description="Helical" evidence="1">
    <location>
        <begin position="21"/>
        <end position="49"/>
    </location>
</feature>
<dbReference type="Proteomes" id="UP000066737">
    <property type="component" value="Chromosome I"/>
</dbReference>
<feature type="domain" description="Phosphatidic acid phosphatase type 2/haloperoxidase" evidence="2">
    <location>
        <begin position="60"/>
        <end position="168"/>
    </location>
</feature>
<dbReference type="EMBL" id="LN831302">
    <property type="protein sequence ID" value="CQH61147.1"/>
    <property type="molecule type" value="Genomic_DNA"/>
</dbReference>
<dbReference type="RefSeq" id="WP_082687260.1">
    <property type="nucleotide sequence ID" value="NZ_LN831302.1"/>
</dbReference>
<keyword evidence="1" id="KW-1133">Transmembrane helix</keyword>
<keyword evidence="1" id="KW-0812">Transmembrane</keyword>
<dbReference type="GO" id="GO:0016787">
    <property type="term" value="F:hydrolase activity"/>
    <property type="evidence" value="ECO:0007669"/>
    <property type="project" value="UniProtKB-KW"/>
</dbReference>
<feature type="transmembrane region" description="Helical" evidence="1">
    <location>
        <begin position="102"/>
        <end position="121"/>
    </location>
</feature>
<protein>
    <submittedName>
        <fullName evidence="3">Probable PAP2-type phosphatase</fullName>
        <ecNumber evidence="3">3.1.3.-</ecNumber>
    </submittedName>
</protein>
<dbReference type="PANTHER" id="PTHR14969">
    <property type="entry name" value="SPHINGOSINE-1-PHOSPHATE PHOSPHOHYDROLASE"/>
    <property type="match status" value="1"/>
</dbReference>
<dbReference type="AlphaFoldDB" id="A0A0U5H6W1"/>
<dbReference type="InterPro" id="IPR036938">
    <property type="entry name" value="PAP2/HPO_sf"/>
</dbReference>
<dbReference type="SUPFAM" id="SSF48317">
    <property type="entry name" value="Acid phosphatase/Vanadium-dependent haloperoxidase"/>
    <property type="match status" value="1"/>
</dbReference>